<dbReference type="Pfam" id="PF02033">
    <property type="entry name" value="RBFA"/>
    <property type="match status" value="1"/>
</dbReference>
<dbReference type="GO" id="GO:0005829">
    <property type="term" value="C:cytosol"/>
    <property type="evidence" value="ECO:0007669"/>
    <property type="project" value="TreeGrafter"/>
</dbReference>
<sequence>MEYKRADRVADVLQRTIAELLYRRVRDPRLTKITITGVKLSDDLRYAKVFYCMTGTVEERDQAAAALDKATPFIRREVGQRVHMKYLPTLTFLYDESFDYGEKIERLLHELRHDE</sequence>
<dbReference type="InterPro" id="IPR023799">
    <property type="entry name" value="RbfA_dom_sf"/>
</dbReference>
<dbReference type="HAMAP" id="MF_00003">
    <property type="entry name" value="RbfA"/>
    <property type="match status" value="1"/>
</dbReference>
<dbReference type="OrthoDB" id="307788at2"/>
<name>A0A1W1XA38_9BACT</name>
<accession>A0A1W1XA38</accession>
<comment type="similarity">
    <text evidence="2">Belongs to the RbfA family.</text>
</comment>
<evidence type="ECO:0000256" key="2">
    <source>
        <dbReference type="HAMAP-Rule" id="MF_00003"/>
    </source>
</evidence>
<dbReference type="Proteomes" id="UP000192783">
    <property type="component" value="Unassembled WGS sequence"/>
</dbReference>
<keyword evidence="4" id="KW-1185">Reference proteome</keyword>
<dbReference type="STRING" id="1121390.SAMN02746041_00908"/>
<dbReference type="InterPro" id="IPR015946">
    <property type="entry name" value="KH_dom-like_a/b"/>
</dbReference>
<dbReference type="InterPro" id="IPR000238">
    <property type="entry name" value="RbfA"/>
</dbReference>
<evidence type="ECO:0000313" key="3">
    <source>
        <dbReference type="EMBL" id="SMC20401.1"/>
    </source>
</evidence>
<keyword evidence="2" id="KW-0963">Cytoplasm</keyword>
<dbReference type="AlphaFoldDB" id="A0A1W1XA38"/>
<comment type="subcellular location">
    <subcellularLocation>
        <location evidence="2">Cytoplasm</location>
    </subcellularLocation>
</comment>
<dbReference type="GO" id="GO:0030490">
    <property type="term" value="P:maturation of SSU-rRNA"/>
    <property type="evidence" value="ECO:0007669"/>
    <property type="project" value="UniProtKB-UniRule"/>
</dbReference>
<dbReference type="PANTHER" id="PTHR33515">
    <property type="entry name" value="RIBOSOME-BINDING FACTOR A, CHLOROPLASTIC-RELATED"/>
    <property type="match status" value="1"/>
</dbReference>
<proteinExistence type="inferred from homology"/>
<dbReference type="NCBIfam" id="TIGR00082">
    <property type="entry name" value="rbfA"/>
    <property type="match status" value="1"/>
</dbReference>
<organism evidence="3 4">
    <name type="scientific">Desulfacinum hydrothermale DSM 13146</name>
    <dbReference type="NCBI Taxonomy" id="1121390"/>
    <lineage>
        <taxon>Bacteria</taxon>
        <taxon>Pseudomonadati</taxon>
        <taxon>Thermodesulfobacteriota</taxon>
        <taxon>Syntrophobacteria</taxon>
        <taxon>Syntrophobacterales</taxon>
        <taxon>Syntrophobacteraceae</taxon>
        <taxon>Desulfacinum</taxon>
    </lineage>
</organism>
<dbReference type="EMBL" id="FWXF01000003">
    <property type="protein sequence ID" value="SMC20401.1"/>
    <property type="molecule type" value="Genomic_DNA"/>
</dbReference>
<evidence type="ECO:0000256" key="1">
    <source>
        <dbReference type="ARBA" id="ARBA00022517"/>
    </source>
</evidence>
<reference evidence="3 4" key="1">
    <citation type="submission" date="2017-04" db="EMBL/GenBank/DDBJ databases">
        <authorList>
            <person name="Afonso C.L."/>
            <person name="Miller P.J."/>
            <person name="Scott M.A."/>
            <person name="Spackman E."/>
            <person name="Goraichik I."/>
            <person name="Dimitrov K.M."/>
            <person name="Suarez D.L."/>
            <person name="Swayne D.E."/>
        </authorList>
    </citation>
    <scope>NUCLEOTIDE SEQUENCE [LARGE SCALE GENOMIC DNA]</scope>
    <source>
        <strain evidence="3 4">DSM 13146</strain>
    </source>
</reference>
<gene>
    <name evidence="2" type="primary">rbfA</name>
    <name evidence="3" type="ORF">SAMN02746041_00908</name>
</gene>
<evidence type="ECO:0000313" key="4">
    <source>
        <dbReference type="Proteomes" id="UP000192783"/>
    </source>
</evidence>
<dbReference type="GO" id="GO:0043024">
    <property type="term" value="F:ribosomal small subunit binding"/>
    <property type="evidence" value="ECO:0007669"/>
    <property type="project" value="TreeGrafter"/>
</dbReference>
<dbReference type="PANTHER" id="PTHR33515:SF1">
    <property type="entry name" value="RIBOSOME-BINDING FACTOR A, CHLOROPLASTIC-RELATED"/>
    <property type="match status" value="1"/>
</dbReference>
<keyword evidence="1 2" id="KW-0690">Ribosome biogenesis</keyword>
<dbReference type="Gene3D" id="3.30.300.20">
    <property type="match status" value="1"/>
</dbReference>
<protein>
    <recommendedName>
        <fullName evidence="2">Ribosome-binding factor A</fullName>
    </recommendedName>
</protein>
<dbReference type="SUPFAM" id="SSF89919">
    <property type="entry name" value="Ribosome-binding factor A, RbfA"/>
    <property type="match status" value="1"/>
</dbReference>
<comment type="subunit">
    <text evidence="2">Monomer. Binds 30S ribosomal subunits, but not 50S ribosomal subunits or 70S ribosomes.</text>
</comment>
<dbReference type="RefSeq" id="WP_084056688.1">
    <property type="nucleotide sequence ID" value="NZ_FWXF01000003.1"/>
</dbReference>
<comment type="function">
    <text evidence="2">One of several proteins that assist in the late maturation steps of the functional core of the 30S ribosomal subunit. Associates with free 30S ribosomal subunits (but not with 30S subunits that are part of 70S ribosomes or polysomes). Required for efficient processing of 16S rRNA. May interact with the 5'-terminal helix region of 16S rRNA.</text>
</comment>